<name>A0A6B0V0P9_IXORI</name>
<keyword evidence="1" id="KW-0472">Membrane</keyword>
<evidence type="ECO:0000313" key="3">
    <source>
        <dbReference type="EMBL" id="MXU95727.1"/>
    </source>
</evidence>
<sequence>MLLVARLACVLVLNSLDVLGGEAPVACQVLPVVGREQLLGQGPGQPLHLLLLLLALFLRLFGFGTLLGLVAAHALLLDVHQAVAELPRAGLKRCHGGFFGSRLVLYLALGRDEHVHDCRVAAPCRYVQCGSATLLWKKEISPVANQNLDYFRKAEFSSHVQWCLKPAVGRVDRRPFLDQQVRHTRVTAEYSQM</sequence>
<accession>A0A6B0V0P9</accession>
<evidence type="ECO:0000256" key="1">
    <source>
        <dbReference type="SAM" id="Phobius"/>
    </source>
</evidence>
<protein>
    <recommendedName>
        <fullName evidence="4">Secreted protein</fullName>
    </recommendedName>
</protein>
<organism evidence="3">
    <name type="scientific">Ixodes ricinus</name>
    <name type="common">Common tick</name>
    <name type="synonym">Acarus ricinus</name>
    <dbReference type="NCBI Taxonomy" id="34613"/>
    <lineage>
        <taxon>Eukaryota</taxon>
        <taxon>Metazoa</taxon>
        <taxon>Ecdysozoa</taxon>
        <taxon>Arthropoda</taxon>
        <taxon>Chelicerata</taxon>
        <taxon>Arachnida</taxon>
        <taxon>Acari</taxon>
        <taxon>Parasitiformes</taxon>
        <taxon>Ixodida</taxon>
        <taxon>Ixodoidea</taxon>
        <taxon>Ixodidae</taxon>
        <taxon>Ixodinae</taxon>
        <taxon>Ixodes</taxon>
    </lineage>
</organism>
<reference evidence="3" key="1">
    <citation type="submission" date="2019-12" db="EMBL/GenBank/DDBJ databases">
        <title>An insight into the sialome of adult female Ixodes ricinus ticks feeding for 6 days.</title>
        <authorList>
            <person name="Perner J."/>
            <person name="Ribeiro J.M.C."/>
        </authorList>
    </citation>
    <scope>NUCLEOTIDE SEQUENCE</scope>
    <source>
        <strain evidence="3">Semi-engorged</strain>
        <tissue evidence="3">Salivary glands</tissue>
    </source>
</reference>
<keyword evidence="2" id="KW-0732">Signal</keyword>
<dbReference type="AlphaFoldDB" id="A0A6B0V0P9"/>
<keyword evidence="1" id="KW-0812">Transmembrane</keyword>
<feature type="chain" id="PRO_5025578039" description="Secreted protein" evidence="2">
    <location>
        <begin position="21"/>
        <end position="193"/>
    </location>
</feature>
<proteinExistence type="predicted"/>
<feature type="signal peptide" evidence="2">
    <location>
        <begin position="1"/>
        <end position="20"/>
    </location>
</feature>
<keyword evidence="1" id="KW-1133">Transmembrane helix</keyword>
<dbReference type="EMBL" id="GIFC01013644">
    <property type="protein sequence ID" value="MXU95727.1"/>
    <property type="molecule type" value="Transcribed_RNA"/>
</dbReference>
<feature type="transmembrane region" description="Helical" evidence="1">
    <location>
        <begin position="51"/>
        <end position="77"/>
    </location>
</feature>
<evidence type="ECO:0008006" key="4">
    <source>
        <dbReference type="Google" id="ProtNLM"/>
    </source>
</evidence>
<evidence type="ECO:0000256" key="2">
    <source>
        <dbReference type="SAM" id="SignalP"/>
    </source>
</evidence>